<dbReference type="InterPro" id="IPR005537">
    <property type="entry name" value="RAMP_III_fam"/>
</dbReference>
<proteinExistence type="predicted"/>
<evidence type="ECO:0000259" key="2">
    <source>
        <dbReference type="Pfam" id="PF03787"/>
    </source>
</evidence>
<dbReference type="EMBL" id="FR695877">
    <property type="protein sequence ID" value="CBX31243.1"/>
    <property type="molecule type" value="Genomic_DNA"/>
</dbReference>
<evidence type="ECO:0000256" key="1">
    <source>
        <dbReference type="ARBA" id="ARBA00023118"/>
    </source>
</evidence>
<name>E1YMB0_9BACT</name>
<gene>
    <name evidence="3" type="ORF">N47_E47550</name>
</gene>
<keyword evidence="1" id="KW-0051">Antiviral defense</keyword>
<dbReference type="Pfam" id="PF03787">
    <property type="entry name" value="RAMPs"/>
    <property type="match status" value="1"/>
</dbReference>
<feature type="domain" description="CRISPR type III-associated protein" evidence="2">
    <location>
        <begin position="8"/>
        <end position="234"/>
    </location>
</feature>
<dbReference type="GO" id="GO:0051607">
    <property type="term" value="P:defense response to virus"/>
    <property type="evidence" value="ECO:0007669"/>
    <property type="project" value="UniProtKB-KW"/>
</dbReference>
<accession>E1YMB0</accession>
<dbReference type="AlphaFoldDB" id="E1YMB0"/>
<sequence length="390" mass="43496">MKRYQIRAKLMSPLAIRQNRQSDMSFSLPYLPGASLRGALAAKHIRDGGNPDDNVFKSLFINHSVNFGNLLPVDSEAGNSKVLPLTSASCKRVPGFRQEGKHGVSDTLIYKFAQRNQIRTNNETFCPVVECRNDVKAFSGFWNGDIDSPKEIQTSILFQRHTGIDRTTGTIASSIFFITQAMADFRKASETGKYIQQWLSGSIYIDDEQFEMLNSLARGPVFVGAFRTRGQGEIELSIEPDEAETPFPDIVAWGSKFKGKLKDIVHDKIPEDLSVGLYFSVTLESDTILVDQFLRPSSEINLPFDNIQPVLKITKPQIIRGWQAAWGLPKPDDIGLSMGSVFLFKYIGSDVDGLKQVLSTIVMKGIGLRREEGFGRISVCDPLHIQEEVV</sequence>
<protein>
    <recommendedName>
        <fullName evidence="2">CRISPR type III-associated protein domain-containing protein</fullName>
    </recommendedName>
</protein>
<reference evidence="3" key="1">
    <citation type="journal article" date="2011" name="Environ. Microbiol.">
        <title>Genomic insights into the metabolic potential of the polycyclic aromatic hydrocarbon degrading sulfate-reducing Deltaproteobacterium N47.</title>
        <authorList>
            <person name="Bergmann F."/>
            <person name="Selesi D."/>
            <person name="Weinmaier T."/>
            <person name="Tischler P."/>
            <person name="Rattei T."/>
            <person name="Meckenstock R.U."/>
        </authorList>
    </citation>
    <scope>NUCLEOTIDE SEQUENCE</scope>
</reference>
<organism evidence="3">
    <name type="scientific">uncultured Desulfobacterium sp</name>
    <dbReference type="NCBI Taxonomy" id="201089"/>
    <lineage>
        <taxon>Bacteria</taxon>
        <taxon>Pseudomonadati</taxon>
        <taxon>Thermodesulfobacteriota</taxon>
        <taxon>Desulfobacteria</taxon>
        <taxon>Desulfobacterales</taxon>
        <taxon>Desulfobacteriaceae</taxon>
        <taxon>Desulfobacterium</taxon>
        <taxon>environmental samples</taxon>
    </lineage>
</organism>
<evidence type="ECO:0000313" key="3">
    <source>
        <dbReference type="EMBL" id="CBX31243.1"/>
    </source>
</evidence>